<dbReference type="GeneID" id="112292500"/>
<dbReference type="Gene3D" id="3.20.20.80">
    <property type="entry name" value="Glycosidases"/>
    <property type="match status" value="1"/>
</dbReference>
<gene>
    <name evidence="8" type="primary">LOC112292500</name>
</gene>
<dbReference type="OMA" id="PIPYHRG"/>
<evidence type="ECO:0000256" key="3">
    <source>
        <dbReference type="ARBA" id="ARBA00023295"/>
    </source>
</evidence>
<dbReference type="Pfam" id="PF18368">
    <property type="entry name" value="Ig_GlcNase"/>
    <property type="match status" value="1"/>
</dbReference>
<dbReference type="InterPro" id="IPR043534">
    <property type="entry name" value="EBDG/EBM"/>
</dbReference>
<dbReference type="Pfam" id="PF17786">
    <property type="entry name" value="Mannosidase_ig"/>
    <property type="match status" value="1"/>
</dbReference>
<evidence type="ECO:0000259" key="4">
    <source>
        <dbReference type="Pfam" id="PF00703"/>
    </source>
</evidence>
<name>A0A7I4AVT2_PHYPA</name>
<dbReference type="EnsemblPlants" id="Pp3c15_10050V3.2">
    <property type="protein sequence ID" value="Pp3c15_10050V3.2"/>
    <property type="gene ID" value="Pp3c15_10050"/>
</dbReference>
<dbReference type="Pfam" id="PF00703">
    <property type="entry name" value="Glyco_hydro_2"/>
    <property type="match status" value="1"/>
</dbReference>
<protein>
    <recommendedName>
        <fullName evidence="10">Beta-mannosidase</fullName>
    </recommendedName>
</protein>
<dbReference type="Gene3D" id="2.60.40.10">
    <property type="entry name" value="Immunoglobulins"/>
    <property type="match status" value="2"/>
</dbReference>
<accession>A0A7I4AVT2</accession>
<evidence type="ECO:0000259" key="5">
    <source>
        <dbReference type="Pfam" id="PF17786"/>
    </source>
</evidence>
<dbReference type="KEGG" id="ppp:112292500"/>
<dbReference type="SUPFAM" id="SSF51445">
    <property type="entry name" value="(Trans)glycosidases"/>
    <property type="match status" value="1"/>
</dbReference>
<evidence type="ECO:0000259" key="7">
    <source>
        <dbReference type="Pfam" id="PF22666"/>
    </source>
</evidence>
<evidence type="ECO:0000256" key="2">
    <source>
        <dbReference type="ARBA" id="ARBA00022801"/>
    </source>
</evidence>
<reference evidence="8 9" key="1">
    <citation type="journal article" date="2008" name="Science">
        <title>The Physcomitrella genome reveals evolutionary insights into the conquest of land by plants.</title>
        <authorList>
            <person name="Rensing S."/>
            <person name="Lang D."/>
            <person name="Zimmer A."/>
            <person name="Terry A."/>
            <person name="Salamov A."/>
            <person name="Shapiro H."/>
            <person name="Nishiyama T."/>
            <person name="Perroud P.-F."/>
            <person name="Lindquist E."/>
            <person name="Kamisugi Y."/>
            <person name="Tanahashi T."/>
            <person name="Sakakibara K."/>
            <person name="Fujita T."/>
            <person name="Oishi K."/>
            <person name="Shin-I T."/>
            <person name="Kuroki Y."/>
            <person name="Toyoda A."/>
            <person name="Suzuki Y."/>
            <person name="Hashimoto A."/>
            <person name="Yamaguchi K."/>
            <person name="Sugano A."/>
            <person name="Kohara Y."/>
            <person name="Fujiyama A."/>
            <person name="Anterola A."/>
            <person name="Aoki S."/>
            <person name="Ashton N."/>
            <person name="Barbazuk W.B."/>
            <person name="Barker E."/>
            <person name="Bennetzen J."/>
            <person name="Bezanilla M."/>
            <person name="Blankenship R."/>
            <person name="Cho S.H."/>
            <person name="Dutcher S."/>
            <person name="Estelle M."/>
            <person name="Fawcett J.A."/>
            <person name="Gundlach H."/>
            <person name="Hanada K."/>
            <person name="Heyl A."/>
            <person name="Hicks K.A."/>
            <person name="Hugh J."/>
            <person name="Lohr M."/>
            <person name="Mayer K."/>
            <person name="Melkozernov A."/>
            <person name="Murata T."/>
            <person name="Nelson D."/>
            <person name="Pils B."/>
            <person name="Prigge M."/>
            <person name="Reiss B."/>
            <person name="Renner T."/>
            <person name="Rombauts S."/>
            <person name="Rushton P."/>
            <person name="Sanderfoot A."/>
            <person name="Schween G."/>
            <person name="Shiu S.-H."/>
            <person name="Stueber K."/>
            <person name="Theodoulou F.L."/>
            <person name="Tu H."/>
            <person name="Van de Peer Y."/>
            <person name="Verrier P.J."/>
            <person name="Waters E."/>
            <person name="Wood A."/>
            <person name="Yang L."/>
            <person name="Cove D."/>
            <person name="Cuming A."/>
            <person name="Hasebe M."/>
            <person name="Lucas S."/>
            <person name="Mishler D.B."/>
            <person name="Reski R."/>
            <person name="Grigoriev I."/>
            <person name="Quatrano R.S."/>
            <person name="Boore J.L."/>
        </authorList>
    </citation>
    <scope>NUCLEOTIDE SEQUENCE [LARGE SCALE GENOMIC DNA]</scope>
    <source>
        <strain evidence="8 9">cv. Gransden 2004</strain>
    </source>
</reference>
<dbReference type="GO" id="GO:0004553">
    <property type="term" value="F:hydrolase activity, hydrolyzing O-glycosyl compounds"/>
    <property type="evidence" value="ECO:0007669"/>
    <property type="project" value="InterPro"/>
</dbReference>
<dbReference type="InterPro" id="IPR006102">
    <property type="entry name" value="Ig-like_GH2"/>
</dbReference>
<evidence type="ECO:0008006" key="10">
    <source>
        <dbReference type="Google" id="ProtNLM"/>
    </source>
</evidence>
<feature type="domain" description="Glycoside hydrolase family 2 immunoglobulin-like beta-sandwich" evidence="4">
    <location>
        <begin position="222"/>
        <end position="342"/>
    </location>
</feature>
<reference evidence="8" key="3">
    <citation type="submission" date="2020-12" db="UniProtKB">
        <authorList>
            <consortium name="EnsemblPlants"/>
        </authorList>
    </citation>
    <scope>IDENTIFICATION</scope>
</reference>
<dbReference type="InterPro" id="IPR041447">
    <property type="entry name" value="Mannosidase_ig"/>
</dbReference>
<dbReference type="InterPro" id="IPR013783">
    <property type="entry name" value="Ig-like_fold"/>
</dbReference>
<dbReference type="Pfam" id="PF22666">
    <property type="entry name" value="Glyco_hydro_2_N2"/>
    <property type="match status" value="1"/>
</dbReference>
<feature type="domain" description="Exo-beta-D-glucosaminidase Ig-fold" evidence="6">
    <location>
        <begin position="799"/>
        <end position="892"/>
    </location>
</feature>
<comment type="similarity">
    <text evidence="1">Belongs to the glycosyl hydrolase 2 family.</text>
</comment>
<dbReference type="InterPro" id="IPR036156">
    <property type="entry name" value="Beta-gal/glucu_dom_sf"/>
</dbReference>
<keyword evidence="9" id="KW-1185">Reference proteome</keyword>
<dbReference type="InterPro" id="IPR041351">
    <property type="entry name" value="Ig_GlcNase"/>
</dbReference>
<dbReference type="InterPro" id="IPR008979">
    <property type="entry name" value="Galactose-bd-like_sf"/>
</dbReference>
<feature type="domain" description="Beta-mannosidase-like galactose-binding" evidence="7">
    <location>
        <begin position="48"/>
        <end position="210"/>
    </location>
</feature>
<dbReference type="RefSeq" id="XP_024396814.1">
    <property type="nucleotide sequence ID" value="XM_024541046.2"/>
</dbReference>
<evidence type="ECO:0000313" key="8">
    <source>
        <dbReference type="EnsemblPlants" id="Pp3c15_10050V3.2"/>
    </source>
</evidence>
<organism evidence="8 9">
    <name type="scientific">Physcomitrium patens</name>
    <name type="common">Spreading-leaved earth moss</name>
    <name type="synonym">Physcomitrella patens</name>
    <dbReference type="NCBI Taxonomy" id="3218"/>
    <lineage>
        <taxon>Eukaryota</taxon>
        <taxon>Viridiplantae</taxon>
        <taxon>Streptophyta</taxon>
        <taxon>Embryophyta</taxon>
        <taxon>Bryophyta</taxon>
        <taxon>Bryophytina</taxon>
        <taxon>Bryopsida</taxon>
        <taxon>Funariidae</taxon>
        <taxon>Funariales</taxon>
        <taxon>Funariaceae</taxon>
        <taxon>Physcomitrium</taxon>
    </lineage>
</organism>
<dbReference type="Gramene" id="Pp3c15_10050V3.2">
    <property type="protein sequence ID" value="Pp3c15_10050V3.2"/>
    <property type="gene ID" value="Pp3c15_10050"/>
</dbReference>
<keyword evidence="2" id="KW-0378">Hydrolase</keyword>
<dbReference type="AlphaFoldDB" id="A0A7I4AVT2"/>
<dbReference type="InParanoid" id="A0A7I4AVT2"/>
<dbReference type="Gene3D" id="2.60.120.260">
    <property type="entry name" value="Galactose-binding domain-like"/>
    <property type="match status" value="1"/>
</dbReference>
<feature type="domain" description="Mannosidase Ig/CBM-like" evidence="5">
    <location>
        <begin position="698"/>
        <end position="783"/>
    </location>
</feature>
<evidence type="ECO:0000256" key="1">
    <source>
        <dbReference type="ARBA" id="ARBA00007401"/>
    </source>
</evidence>
<evidence type="ECO:0000313" key="9">
    <source>
        <dbReference type="Proteomes" id="UP000006727"/>
    </source>
</evidence>
<reference evidence="8 9" key="2">
    <citation type="journal article" date="2018" name="Plant J.">
        <title>The Physcomitrella patens chromosome-scale assembly reveals moss genome structure and evolution.</title>
        <authorList>
            <person name="Lang D."/>
            <person name="Ullrich K.K."/>
            <person name="Murat F."/>
            <person name="Fuchs J."/>
            <person name="Jenkins J."/>
            <person name="Haas F.B."/>
            <person name="Piednoel M."/>
            <person name="Gundlach H."/>
            <person name="Van Bel M."/>
            <person name="Meyberg R."/>
            <person name="Vives C."/>
            <person name="Morata J."/>
            <person name="Symeonidi A."/>
            <person name="Hiss M."/>
            <person name="Muchero W."/>
            <person name="Kamisugi Y."/>
            <person name="Saleh O."/>
            <person name="Blanc G."/>
            <person name="Decker E.L."/>
            <person name="van Gessel N."/>
            <person name="Grimwood J."/>
            <person name="Hayes R.D."/>
            <person name="Graham S.W."/>
            <person name="Gunter L.E."/>
            <person name="McDaniel S.F."/>
            <person name="Hoernstein S.N.W."/>
            <person name="Larsson A."/>
            <person name="Li F.W."/>
            <person name="Perroud P.F."/>
            <person name="Phillips J."/>
            <person name="Ranjan P."/>
            <person name="Rokshar D.S."/>
            <person name="Rothfels C.J."/>
            <person name="Schneider L."/>
            <person name="Shu S."/>
            <person name="Stevenson D.W."/>
            <person name="Thummler F."/>
            <person name="Tillich M."/>
            <person name="Villarreal Aguilar J.C."/>
            <person name="Widiez T."/>
            <person name="Wong G.K."/>
            <person name="Wymore A."/>
            <person name="Zhang Y."/>
            <person name="Zimmer A.D."/>
            <person name="Quatrano R.S."/>
            <person name="Mayer K.F.X."/>
            <person name="Goodstein D."/>
            <person name="Casacuberta J.M."/>
            <person name="Vandepoele K."/>
            <person name="Reski R."/>
            <person name="Cuming A.C."/>
            <person name="Tuskan G.A."/>
            <person name="Maumus F."/>
            <person name="Salse J."/>
            <person name="Schmutz J."/>
            <person name="Rensing S.A."/>
        </authorList>
    </citation>
    <scope>NUCLEOTIDE SEQUENCE [LARGE SCALE GENOMIC DNA]</scope>
    <source>
        <strain evidence="8 9">cv. Gransden 2004</strain>
    </source>
</reference>
<dbReference type="InterPro" id="IPR054593">
    <property type="entry name" value="Beta-mannosidase-like_N2"/>
</dbReference>
<dbReference type="InterPro" id="IPR017853">
    <property type="entry name" value="GH"/>
</dbReference>
<dbReference type="GO" id="GO:0005975">
    <property type="term" value="P:carbohydrate metabolic process"/>
    <property type="evidence" value="ECO:0007669"/>
    <property type="project" value="InterPro"/>
</dbReference>
<dbReference type="SUPFAM" id="SSF49303">
    <property type="entry name" value="beta-Galactosidase/glucuronidase domain"/>
    <property type="match status" value="3"/>
</dbReference>
<dbReference type="EMBL" id="ABEU02000015">
    <property type="status" value="NOT_ANNOTATED_CDS"/>
    <property type="molecule type" value="Genomic_DNA"/>
</dbReference>
<dbReference type="OrthoDB" id="408532at2759"/>
<sequence>MVTLPMSKLGLAAIDLNQGWVAARASDVSQGGKELTTGEVIPAVEPNTPWIKGVVPGTILTTLLSNGLIADPLYGLNNEAIPDMGDVGREYYTFWFYNSFELAAPIPEHGKVWLQFRAINYQAEVFLNGHSKLLSKGMFLRHTVDITDWINSDGGVNRLAVLVHPPDHPGHIPLEGGQGGDHDIGKDVAAQYVEGWDWICAIRDRNTGIWDKVTVFQTGPVRLVDPHLVATFPSSTYTEAQLWVTVELVNTASAKIKATISVSATLEDQESLGTSTISATQVVEVNAKSTLQYSLFPILVENPALWWPNGMGEHPLYKVDVTVEAGGFSGLSDSWSHMFGFRHIASHIDTATNGRKFEVNGEAIFIRGGNWIVSDALLRLSKERYNAEIGFHAAMNLNMIRIWAGALAERPEFYDACDRHGLLVWQEFWITGDCNGRGQPPSNAEWPLDHELWLTCAYDTVKLLRNHASLTLWCGGNEQHPADDLNDALTKALVIVSPDSGNPSQSIDGTRLYIEGSLWSGIAAGNGLFRDGPYTIQIPENFFTEYYYSYAFNPEIGNVGVPNADTIRSTMPPEAWDPPDALAGEHPNATWFYHKYIAYADGQNLIPGQIEAFGTYNSLDDFCEKAQLVNYHQYRALIEGWNTWMWTHYTGVLIWKTQNPWPGLRGQMYDHLLDQTGAYFGLRYAAEPLHVQLNLLTYNIEIVNTTRTTLTNATLQAIAYDVDGNTPWSQTFPAVTAASKKTLIVGQIPLFKSINTQPVYFLLLKLSSSTTTLVSRNFYWLHPIPGNYLQLAGSYRSQKIDVKATATSKVSDDKLSYNIQVLVENRTAVVAFGLRFRVHNGNATGVDKRVLPVFYSDNWFSLVPNETATIDISFTISGKDVWPVLLFSGWNVAEKAVSF</sequence>
<dbReference type="FunCoup" id="A0A7I4AVT2">
    <property type="interactions" value="1591"/>
</dbReference>
<proteinExistence type="inferred from homology"/>
<evidence type="ECO:0000259" key="6">
    <source>
        <dbReference type="Pfam" id="PF18368"/>
    </source>
</evidence>
<dbReference type="PANTHER" id="PTHR43536">
    <property type="entry name" value="MANNOSYLGLYCOPROTEIN ENDO-BETA-MANNOSIDASE"/>
    <property type="match status" value="1"/>
</dbReference>
<dbReference type="SUPFAM" id="SSF49785">
    <property type="entry name" value="Galactose-binding domain-like"/>
    <property type="match status" value="1"/>
</dbReference>
<dbReference type="Proteomes" id="UP000006727">
    <property type="component" value="Chromosome 15"/>
</dbReference>
<dbReference type="PANTHER" id="PTHR43536:SF1">
    <property type="entry name" value="MANNOSYLGLYCOPROTEIN ENDO-BETA-MANNOSIDASE"/>
    <property type="match status" value="1"/>
</dbReference>
<keyword evidence="3" id="KW-0326">Glycosidase</keyword>